<gene>
    <name evidence="1" type="ORF">DZF98_15460</name>
</gene>
<keyword evidence="2" id="KW-1185">Reference proteome</keyword>
<dbReference type="SUPFAM" id="SSF141694">
    <property type="entry name" value="AF2212/PG0164-like"/>
    <property type="match status" value="1"/>
</dbReference>
<evidence type="ECO:0000313" key="1">
    <source>
        <dbReference type="EMBL" id="RII88000.1"/>
    </source>
</evidence>
<reference evidence="1 2" key="1">
    <citation type="submission" date="2018-08" db="EMBL/GenBank/DDBJ databases">
        <title>Genome Sequence of Clavibacter michiganensis Subspecies type strains, and the Atypical Peach-Colored Strains Isolated from Tomato.</title>
        <authorList>
            <person name="Osdaghi E."/>
            <person name="Portier P."/>
            <person name="Briand M."/>
            <person name="Jacques M.-A."/>
        </authorList>
    </citation>
    <scope>NUCLEOTIDE SEQUENCE [LARGE SCALE GENOMIC DNA]</scope>
    <source>
        <strain evidence="1 2">CFBP 8216</strain>
    </source>
</reference>
<proteinExistence type="predicted"/>
<evidence type="ECO:0000313" key="2">
    <source>
        <dbReference type="Proteomes" id="UP000265355"/>
    </source>
</evidence>
<dbReference type="EMBL" id="QWEE01000476">
    <property type="protein sequence ID" value="RII88000.1"/>
    <property type="molecule type" value="Genomic_DNA"/>
</dbReference>
<dbReference type="Gene3D" id="2.40.30.100">
    <property type="entry name" value="AF2212/PG0164-like"/>
    <property type="match status" value="1"/>
</dbReference>
<comment type="caution">
    <text evidence="1">The sequence shown here is derived from an EMBL/GenBank/DDBJ whole genome shotgun (WGS) entry which is preliminary data.</text>
</comment>
<dbReference type="Pfam" id="PF08922">
    <property type="entry name" value="DUF1905"/>
    <property type="match status" value="1"/>
</dbReference>
<organism evidence="1 2">
    <name type="scientific">Clavibacter californiensis</name>
    <dbReference type="NCBI Taxonomy" id="1401995"/>
    <lineage>
        <taxon>Bacteria</taxon>
        <taxon>Bacillati</taxon>
        <taxon>Actinomycetota</taxon>
        <taxon>Actinomycetes</taxon>
        <taxon>Micrococcales</taxon>
        <taxon>Microbacteriaceae</taxon>
        <taxon>Clavibacter</taxon>
    </lineage>
</organism>
<accession>A0ABX9N1F6</accession>
<sequence length="95" mass="9722">MSSEPGPLDLAFTATIGVTVKGDLWPCVEVPGSVGILGTGKAVKVAATVDGEPLTAGLLPTGIGGHMLSISAKLRKRLGKDLGDQVDVRITERLT</sequence>
<name>A0ABX9N1F6_9MICO</name>
<dbReference type="Proteomes" id="UP000265355">
    <property type="component" value="Unassembled WGS sequence"/>
</dbReference>
<dbReference type="InterPro" id="IPR015018">
    <property type="entry name" value="DUF1905"/>
</dbReference>
<protein>
    <submittedName>
        <fullName evidence="1">DUF1905 domain-containing protein</fullName>
    </submittedName>
</protein>
<dbReference type="RefSeq" id="WP_119373869.1">
    <property type="nucleotide sequence ID" value="NZ_CP040792.1"/>
</dbReference>
<dbReference type="InterPro" id="IPR037079">
    <property type="entry name" value="AF2212/PG0164-like_sf"/>
</dbReference>